<evidence type="ECO:0000313" key="3">
    <source>
        <dbReference type="Proteomes" id="UP000191112"/>
    </source>
</evidence>
<organism evidence="2 3">
    <name type="scientific">Soonwooa buanensis</name>
    <dbReference type="NCBI Taxonomy" id="619805"/>
    <lineage>
        <taxon>Bacteria</taxon>
        <taxon>Pseudomonadati</taxon>
        <taxon>Bacteroidota</taxon>
        <taxon>Flavobacteriia</taxon>
        <taxon>Flavobacteriales</taxon>
        <taxon>Weeksellaceae</taxon>
        <taxon>Chryseobacterium group</taxon>
        <taxon>Soonwooa</taxon>
    </lineage>
</organism>
<keyword evidence="3" id="KW-1185">Reference proteome</keyword>
<name>A0A1T5DKT6_9FLAO</name>
<sequence>MKKLSIFLFLGFCQLFFAQNFEVSTLRIGDFKVFMPKSEADKIAKKALQTFEDYEKTNKVSLNGENVDVTLMDQWVDENKPMQKQVYSLKTKSPKFKTKSGMGVGNTRDQLIDTYRNYANFEVHQYKDENGKNDKQSFFTLNDYDAGTYLTFVMENNIVVEIMVGMNEGC</sequence>
<dbReference type="STRING" id="619805.SAMN05660477_00798"/>
<dbReference type="AlphaFoldDB" id="A0A1T5DKT6"/>
<dbReference type="RefSeq" id="WP_079666077.1">
    <property type="nucleotide sequence ID" value="NZ_FUYZ01000002.1"/>
</dbReference>
<keyword evidence="1" id="KW-0732">Signal</keyword>
<evidence type="ECO:0008006" key="4">
    <source>
        <dbReference type="Google" id="ProtNLM"/>
    </source>
</evidence>
<gene>
    <name evidence="2" type="ORF">SAMN05660477_00798</name>
</gene>
<dbReference type="OrthoDB" id="1249944at2"/>
<dbReference type="EMBL" id="FUYZ01000002">
    <property type="protein sequence ID" value="SKB72211.1"/>
    <property type="molecule type" value="Genomic_DNA"/>
</dbReference>
<evidence type="ECO:0000256" key="1">
    <source>
        <dbReference type="SAM" id="SignalP"/>
    </source>
</evidence>
<proteinExistence type="predicted"/>
<dbReference type="Proteomes" id="UP000191112">
    <property type="component" value="Unassembled WGS sequence"/>
</dbReference>
<protein>
    <recommendedName>
        <fullName evidence="4">Intein N-terminal splicing region</fullName>
    </recommendedName>
</protein>
<reference evidence="2 3" key="1">
    <citation type="submission" date="2017-02" db="EMBL/GenBank/DDBJ databases">
        <authorList>
            <person name="Peterson S.W."/>
        </authorList>
    </citation>
    <scope>NUCLEOTIDE SEQUENCE [LARGE SCALE GENOMIC DNA]</scope>
    <source>
        <strain evidence="2 3">DSM 22323</strain>
    </source>
</reference>
<feature type="signal peptide" evidence="1">
    <location>
        <begin position="1"/>
        <end position="18"/>
    </location>
</feature>
<accession>A0A1T5DKT6</accession>
<feature type="chain" id="PRO_5012504650" description="Intein N-terminal splicing region" evidence="1">
    <location>
        <begin position="19"/>
        <end position="170"/>
    </location>
</feature>
<evidence type="ECO:0000313" key="2">
    <source>
        <dbReference type="EMBL" id="SKB72211.1"/>
    </source>
</evidence>